<protein>
    <submittedName>
        <fullName evidence="9">Uncharacterized protein</fullName>
    </submittedName>
</protein>
<accession>A0A8H4LWA1</accession>
<comment type="caution">
    <text evidence="9">The sequence shown here is derived from an EMBL/GenBank/DDBJ whole genome shotgun (WGS) entry which is preliminary data.</text>
</comment>
<evidence type="ECO:0000256" key="5">
    <source>
        <dbReference type="ARBA" id="ARBA00022989"/>
    </source>
</evidence>
<keyword evidence="7 8" id="KW-0472">Membrane</keyword>
<evidence type="ECO:0000256" key="8">
    <source>
        <dbReference type="SAM" id="Phobius"/>
    </source>
</evidence>
<feature type="transmembrane region" description="Helical" evidence="8">
    <location>
        <begin position="52"/>
        <end position="70"/>
    </location>
</feature>
<dbReference type="SUPFAM" id="SSF103473">
    <property type="entry name" value="MFS general substrate transporter"/>
    <property type="match status" value="1"/>
</dbReference>
<dbReference type="PANTHER" id="PTHR23501">
    <property type="entry name" value="MAJOR FACILITATOR SUPERFAMILY"/>
    <property type="match status" value="1"/>
</dbReference>
<dbReference type="GO" id="GO:0005774">
    <property type="term" value="C:vacuolar membrane"/>
    <property type="evidence" value="ECO:0007669"/>
    <property type="project" value="TreeGrafter"/>
</dbReference>
<dbReference type="OrthoDB" id="4088837at2759"/>
<dbReference type="AlphaFoldDB" id="A0A8H4LWA1"/>
<keyword evidence="5 8" id="KW-1133">Transmembrane helix</keyword>
<reference evidence="9 10" key="1">
    <citation type="journal article" date="2020" name="Genome Biol. Evol.">
        <title>A new high-quality draft genome assembly of the Chinese cordyceps Ophiocordyceps sinensis.</title>
        <authorList>
            <person name="Shu R."/>
            <person name="Zhang J."/>
            <person name="Meng Q."/>
            <person name="Zhang H."/>
            <person name="Zhou G."/>
            <person name="Li M."/>
            <person name="Wu P."/>
            <person name="Zhao Y."/>
            <person name="Chen C."/>
            <person name="Qin Q."/>
        </authorList>
    </citation>
    <scope>NUCLEOTIDE SEQUENCE [LARGE SCALE GENOMIC DNA]</scope>
    <source>
        <strain evidence="9 10">IOZ07</strain>
    </source>
</reference>
<keyword evidence="3" id="KW-0813">Transport</keyword>
<evidence type="ECO:0000256" key="2">
    <source>
        <dbReference type="ARBA" id="ARBA00008335"/>
    </source>
</evidence>
<dbReference type="PANTHER" id="PTHR23501:SF92">
    <property type="entry name" value="GLUTATHIONE EXCHANGER 1-RELATED"/>
    <property type="match status" value="1"/>
</dbReference>
<evidence type="ECO:0000256" key="1">
    <source>
        <dbReference type="ARBA" id="ARBA00004127"/>
    </source>
</evidence>
<evidence type="ECO:0000256" key="7">
    <source>
        <dbReference type="ARBA" id="ARBA00023136"/>
    </source>
</evidence>
<keyword evidence="6" id="KW-0406">Ion transport</keyword>
<comment type="similarity">
    <text evidence="2">Belongs to the major facilitator superfamily.</text>
</comment>
<proteinExistence type="inferred from homology"/>
<feature type="transmembrane region" description="Helical" evidence="8">
    <location>
        <begin position="20"/>
        <end position="40"/>
    </location>
</feature>
<comment type="subcellular location">
    <subcellularLocation>
        <location evidence="1">Endomembrane system</location>
        <topology evidence="1">Multi-pass membrane protein</topology>
    </subcellularLocation>
</comment>
<dbReference type="InterPro" id="IPR036259">
    <property type="entry name" value="MFS_trans_sf"/>
</dbReference>
<evidence type="ECO:0000313" key="10">
    <source>
        <dbReference type="Proteomes" id="UP000557566"/>
    </source>
</evidence>
<evidence type="ECO:0000256" key="4">
    <source>
        <dbReference type="ARBA" id="ARBA00022692"/>
    </source>
</evidence>
<dbReference type="GO" id="GO:0005886">
    <property type="term" value="C:plasma membrane"/>
    <property type="evidence" value="ECO:0007669"/>
    <property type="project" value="TreeGrafter"/>
</dbReference>
<keyword evidence="4 8" id="KW-0812">Transmembrane</keyword>
<evidence type="ECO:0000256" key="6">
    <source>
        <dbReference type="ARBA" id="ARBA00023065"/>
    </source>
</evidence>
<sequence>MVAFGLLIHYRGSPSGDGRAGVIGAQVLLGVAGGMFPYTAQASLQVGLKHENLAVMTGIYLAMYNVGSALGNTVSGAMWSQLLPARLDEALAGLNSTLAAAAYADPFTSVVAAYPVGTPERTAIIEAYQSIQRILCITGVCLCVPLIFFAVMLRNPKLSNEQTLAKDDASEADRVESGRP</sequence>
<dbReference type="EMBL" id="JAAVMX010000007">
    <property type="protein sequence ID" value="KAF4506012.1"/>
    <property type="molecule type" value="Genomic_DNA"/>
</dbReference>
<evidence type="ECO:0000256" key="3">
    <source>
        <dbReference type="ARBA" id="ARBA00022448"/>
    </source>
</evidence>
<organism evidence="9 10">
    <name type="scientific">Ophiocordyceps sinensis</name>
    <dbReference type="NCBI Taxonomy" id="72228"/>
    <lineage>
        <taxon>Eukaryota</taxon>
        <taxon>Fungi</taxon>
        <taxon>Dikarya</taxon>
        <taxon>Ascomycota</taxon>
        <taxon>Pezizomycotina</taxon>
        <taxon>Sordariomycetes</taxon>
        <taxon>Hypocreomycetidae</taxon>
        <taxon>Hypocreales</taxon>
        <taxon>Ophiocordycipitaceae</taxon>
        <taxon>Ophiocordyceps</taxon>
    </lineage>
</organism>
<keyword evidence="10" id="KW-1185">Reference proteome</keyword>
<feature type="transmembrane region" description="Helical" evidence="8">
    <location>
        <begin position="134"/>
        <end position="153"/>
    </location>
</feature>
<gene>
    <name evidence="9" type="ORF">G6O67_006139</name>
</gene>
<dbReference type="GO" id="GO:0015343">
    <property type="term" value="F:siderophore-iron transmembrane transporter activity"/>
    <property type="evidence" value="ECO:0007669"/>
    <property type="project" value="TreeGrafter"/>
</dbReference>
<evidence type="ECO:0000313" key="9">
    <source>
        <dbReference type="EMBL" id="KAF4506012.1"/>
    </source>
</evidence>
<dbReference type="GO" id="GO:0005768">
    <property type="term" value="C:endosome"/>
    <property type="evidence" value="ECO:0007669"/>
    <property type="project" value="TreeGrafter"/>
</dbReference>
<dbReference type="Proteomes" id="UP000557566">
    <property type="component" value="Unassembled WGS sequence"/>
</dbReference>
<name>A0A8H4LWA1_9HYPO</name>